<dbReference type="PANTHER" id="PTHR23220:SF9">
    <property type="entry name" value="INTEGRIN ALPHA-6"/>
    <property type="match status" value="1"/>
</dbReference>
<evidence type="ECO:0000256" key="7">
    <source>
        <dbReference type="ARBA" id="ARBA00022989"/>
    </source>
</evidence>
<keyword evidence="11" id="KW-0325">Glycoprotein</keyword>
<dbReference type="PRINTS" id="PR01185">
    <property type="entry name" value="INTEGRINA"/>
</dbReference>
<feature type="domain" description="Integrin alpha first immunoglubulin-like" evidence="14">
    <location>
        <begin position="494"/>
        <end position="648"/>
    </location>
</feature>
<dbReference type="GO" id="GO:0050900">
    <property type="term" value="P:leukocyte migration"/>
    <property type="evidence" value="ECO:0007669"/>
    <property type="project" value="TreeGrafter"/>
</dbReference>
<dbReference type="Pfam" id="PF01839">
    <property type="entry name" value="FG-GAP"/>
    <property type="match status" value="2"/>
</dbReference>
<feature type="domain" description="Integrin alpha third immunoglobulin-like" evidence="16">
    <location>
        <begin position="810"/>
        <end position="1020"/>
    </location>
</feature>
<dbReference type="InterPro" id="IPR000413">
    <property type="entry name" value="Integrin_alpha"/>
</dbReference>
<evidence type="ECO:0000313" key="17">
    <source>
        <dbReference type="EMBL" id="KAF4104896.1"/>
    </source>
</evidence>
<dbReference type="Gene3D" id="2.60.40.1510">
    <property type="entry name" value="ntegrin, alpha v. Chain A, domain 3"/>
    <property type="match status" value="1"/>
</dbReference>
<gene>
    <name evidence="17" type="ORF">G5714_014227</name>
</gene>
<keyword evidence="7 13" id="KW-1133">Transmembrane helix</keyword>
<evidence type="ECO:0000259" key="14">
    <source>
        <dbReference type="Pfam" id="PF08441"/>
    </source>
</evidence>
<dbReference type="GO" id="GO:0098609">
    <property type="term" value="P:cell-cell adhesion"/>
    <property type="evidence" value="ECO:0007669"/>
    <property type="project" value="TreeGrafter"/>
</dbReference>
<keyword evidence="4" id="KW-0732">Signal</keyword>
<dbReference type="PROSITE" id="PS51470">
    <property type="entry name" value="FG_GAP"/>
    <property type="match status" value="3"/>
</dbReference>
<comment type="caution">
    <text evidence="17">The sequence shown here is derived from an EMBL/GenBank/DDBJ whole genome shotgun (WGS) entry which is preliminary data.</text>
</comment>
<dbReference type="InterPro" id="IPR013517">
    <property type="entry name" value="FG-GAP"/>
</dbReference>
<feature type="repeat" description="FG-GAP" evidence="12">
    <location>
        <begin position="324"/>
        <end position="387"/>
    </location>
</feature>
<evidence type="ECO:0000256" key="6">
    <source>
        <dbReference type="ARBA" id="ARBA00022889"/>
    </source>
</evidence>
<dbReference type="Gene3D" id="1.20.5.930">
    <property type="entry name" value="Bicelle-embedded integrin alpha(iib) transmembrane segment"/>
    <property type="match status" value="1"/>
</dbReference>
<evidence type="ECO:0000256" key="4">
    <source>
        <dbReference type="ARBA" id="ARBA00022729"/>
    </source>
</evidence>
<dbReference type="Pfam" id="PF08441">
    <property type="entry name" value="Integrin_A_Ig_1"/>
    <property type="match status" value="1"/>
</dbReference>
<dbReference type="GO" id="GO:0033627">
    <property type="term" value="P:cell adhesion mediated by integrin"/>
    <property type="evidence" value="ECO:0007669"/>
    <property type="project" value="TreeGrafter"/>
</dbReference>
<organism evidence="17 18">
    <name type="scientific">Onychostoma macrolepis</name>
    <dbReference type="NCBI Taxonomy" id="369639"/>
    <lineage>
        <taxon>Eukaryota</taxon>
        <taxon>Metazoa</taxon>
        <taxon>Chordata</taxon>
        <taxon>Craniata</taxon>
        <taxon>Vertebrata</taxon>
        <taxon>Euteleostomi</taxon>
        <taxon>Actinopterygii</taxon>
        <taxon>Neopterygii</taxon>
        <taxon>Teleostei</taxon>
        <taxon>Ostariophysi</taxon>
        <taxon>Cypriniformes</taxon>
        <taxon>Cyprinidae</taxon>
        <taxon>Acrossocheilinae</taxon>
        <taxon>Onychostoma</taxon>
    </lineage>
</organism>
<evidence type="ECO:0000256" key="5">
    <source>
        <dbReference type="ARBA" id="ARBA00022737"/>
    </source>
</evidence>
<dbReference type="InterPro" id="IPR032695">
    <property type="entry name" value="Integrin_dom_sf"/>
</dbReference>
<dbReference type="SMART" id="SM00191">
    <property type="entry name" value="Int_alpha"/>
    <property type="match status" value="5"/>
</dbReference>
<dbReference type="Gene3D" id="2.60.40.1530">
    <property type="entry name" value="ntegrin, alpha v. Chain A, domain 4"/>
    <property type="match status" value="1"/>
</dbReference>
<evidence type="ECO:0000259" key="16">
    <source>
        <dbReference type="Pfam" id="PF20806"/>
    </source>
</evidence>
<dbReference type="GO" id="GO:0007160">
    <property type="term" value="P:cell-matrix adhesion"/>
    <property type="evidence" value="ECO:0007669"/>
    <property type="project" value="TreeGrafter"/>
</dbReference>
<name>A0A7J6CCQ5_9TELE</name>
<dbReference type="InterPro" id="IPR013649">
    <property type="entry name" value="Integrin_alpha_Ig-like_1"/>
</dbReference>
<evidence type="ECO:0000256" key="8">
    <source>
        <dbReference type="ARBA" id="ARBA00023037"/>
    </source>
</evidence>
<dbReference type="GO" id="GO:0007229">
    <property type="term" value="P:integrin-mediated signaling pathway"/>
    <property type="evidence" value="ECO:0007669"/>
    <property type="project" value="UniProtKB-KW"/>
</dbReference>
<evidence type="ECO:0000256" key="12">
    <source>
        <dbReference type="PROSITE-ProRule" id="PRU00803"/>
    </source>
</evidence>
<dbReference type="PANTHER" id="PTHR23220">
    <property type="entry name" value="INTEGRIN ALPHA"/>
    <property type="match status" value="1"/>
</dbReference>
<dbReference type="GO" id="GO:0008305">
    <property type="term" value="C:integrin complex"/>
    <property type="evidence" value="ECO:0007669"/>
    <property type="project" value="InterPro"/>
</dbReference>
<evidence type="ECO:0000256" key="1">
    <source>
        <dbReference type="ARBA" id="ARBA00004479"/>
    </source>
</evidence>
<dbReference type="GO" id="GO:0005178">
    <property type="term" value="F:integrin binding"/>
    <property type="evidence" value="ECO:0007669"/>
    <property type="project" value="TreeGrafter"/>
</dbReference>
<reference evidence="17 18" key="1">
    <citation type="submission" date="2020-04" db="EMBL/GenBank/DDBJ databases">
        <title>Chromosome-level genome assembly of a cyprinid fish Onychostoma macrolepis by integration of Nanopore Sequencing, Bionano and Hi-C technology.</title>
        <authorList>
            <person name="Wang D."/>
        </authorList>
    </citation>
    <scope>NUCLEOTIDE SEQUENCE [LARGE SCALE GENOMIC DNA]</scope>
    <source>
        <strain evidence="17">SWU-2019</strain>
        <tissue evidence="17">Muscle</tissue>
    </source>
</reference>
<feature type="repeat" description="FG-GAP" evidence="12">
    <location>
        <begin position="389"/>
        <end position="447"/>
    </location>
</feature>
<dbReference type="InterPro" id="IPR028994">
    <property type="entry name" value="Integrin_alpha_N"/>
</dbReference>
<keyword evidence="10 13" id="KW-0675">Receptor</keyword>
<evidence type="ECO:0000313" key="18">
    <source>
        <dbReference type="Proteomes" id="UP000579812"/>
    </source>
</evidence>
<keyword evidence="8 13" id="KW-0401">Integrin</keyword>
<dbReference type="Proteomes" id="UP000579812">
    <property type="component" value="Unassembled WGS sequence"/>
</dbReference>
<comment type="similarity">
    <text evidence="2 13">Belongs to the integrin alpha chain family.</text>
</comment>
<evidence type="ECO:0000256" key="11">
    <source>
        <dbReference type="ARBA" id="ARBA00023180"/>
    </source>
</evidence>
<accession>A0A7J6CCQ5</accession>
<feature type="repeat" description="FG-GAP" evidence="12">
    <location>
        <begin position="448"/>
        <end position="509"/>
    </location>
</feature>
<dbReference type="SUPFAM" id="SSF69318">
    <property type="entry name" value="Integrin alpha N-terminal domain"/>
    <property type="match status" value="1"/>
</dbReference>
<keyword evidence="5" id="KW-0677">Repeat</keyword>
<keyword evidence="3 13" id="KW-0812">Transmembrane</keyword>
<evidence type="ECO:0000259" key="15">
    <source>
        <dbReference type="Pfam" id="PF20805"/>
    </source>
</evidence>
<comment type="subcellular location">
    <subcellularLocation>
        <location evidence="1 13">Membrane</location>
        <topology evidence="1 13">Single-pass type I membrane protein</topology>
    </subcellularLocation>
</comment>
<evidence type="ECO:0000256" key="3">
    <source>
        <dbReference type="ARBA" id="ARBA00022692"/>
    </source>
</evidence>
<evidence type="ECO:0008006" key="19">
    <source>
        <dbReference type="Google" id="ProtNLM"/>
    </source>
</evidence>
<dbReference type="InterPro" id="IPR013519">
    <property type="entry name" value="Int_alpha_beta-p"/>
</dbReference>
<keyword evidence="9 13" id="KW-0472">Membrane</keyword>
<dbReference type="AlphaFoldDB" id="A0A7J6CCQ5"/>
<dbReference type="GO" id="GO:0009897">
    <property type="term" value="C:external side of plasma membrane"/>
    <property type="evidence" value="ECO:0007669"/>
    <property type="project" value="TreeGrafter"/>
</dbReference>
<dbReference type="Pfam" id="PF20805">
    <property type="entry name" value="Integrin_A_Ig_2"/>
    <property type="match status" value="1"/>
</dbReference>
<sequence>MKLDYACQAMIEDERACVQVSFTDSAPERSIIMLFSQWALLLTVWILRVEVSSFNLDTQNVMNKRGEAGSLFGFAMAMHHQLKPSEERVLLIGAPHAKALPSQNANISGGLYRCKFTTKSDNCERISVDIKERPRNTPGQDYRENQWLGVRVRSQGRGGKVVTCAHRYQDWSFDNRRLLGRCFVLEQDLNLVTDGESTRAICKNRAPDKHKFGYCQQGVSVAFSKDNKYLVYGAPGAYEWKGIVHMEPVDNFSIETYETGDHNQHQHELIPVDISSLLGFAVDTGMNLMKKGELNVVAGAPRSNHSGEVLLLRPEEKAETRNLKTEYILHGPGLASSFGYDLAVLDLNGDGWDDLVVGAPEFSKISMDEDVGGAVYVYINQGKGQRWNQIKPVCLYGKRDSMFGLAVAHIGDINQDGYQDFAVSAPNEDTGRGRVYIYHGSAAEFRQNPEVLDAGDPSIKSFGYSLAGNMDIDDNGYPDLAVGSLSDSVQVYRSKPVVNIEKTLKLTPNTIDFKAQDCKRYPCNITAQSCFTYTSQPPTYNHKLRIKYTLKADTLWIERGLRSRVVFVNSEDAQGYQELSVQGKQECIQTKLRLLGDIQDRLTNIFISLSVSLAPNNPKQTVRNLPGLEPVLNALQENATKAEVTFRNSGCGSDNICQSNLQLEYRFCTKGQQQDKCDPLTMENDIPVISPGDKNIALEVTVTNIGGDDAHQSQLSVVFPEFLQLSSVEPKKSSEIQVQCNPNENKTKADCQLGNPFKRDSEVSFFLILNTERLSLRVTSANVTMLLKTISIQNIPVVVAEAKIIFELHLKVAGLAKPSQLFFGGEVKDLKAMKSEDDIGSSVHYEFRIINLGRPLKSFGSVVLNIQWPNATKKGKQLLYLVQIKDHRKNIIHCTPAEAINPLRFIKASSRGRREVEHESGLKALASTDFFPFLDNKRKYKTLTCADDLRCVAIKCPLEEVDSTTAVVLHARLWNNTFLEEYSSLNYLDIVLDAFLTLNSTQKNIGMQPSNTKVKLTVFRERKPALLSRVPWWVILLSILTALLLLGLLFYLLRKFKCLNCGMCAKEKKVY</sequence>
<dbReference type="Gene3D" id="2.130.10.130">
    <property type="entry name" value="Integrin alpha, N-terminal"/>
    <property type="match status" value="1"/>
</dbReference>
<evidence type="ECO:0000256" key="13">
    <source>
        <dbReference type="RuleBase" id="RU003762"/>
    </source>
</evidence>
<dbReference type="InterPro" id="IPR048286">
    <property type="entry name" value="Integrin_alpha_Ig-like_3"/>
</dbReference>
<feature type="transmembrane region" description="Helical" evidence="13">
    <location>
        <begin position="1030"/>
        <end position="1053"/>
    </location>
</feature>
<protein>
    <recommendedName>
        <fullName evidence="19">Integrin alpha-2 domain-containing protein</fullName>
    </recommendedName>
</protein>
<dbReference type="Pfam" id="PF20806">
    <property type="entry name" value="Integrin_A_Ig_3"/>
    <property type="match status" value="1"/>
</dbReference>
<proteinExistence type="inferred from homology"/>
<evidence type="ECO:0000256" key="2">
    <source>
        <dbReference type="ARBA" id="ARBA00008054"/>
    </source>
</evidence>
<dbReference type="EMBL" id="JAAMOB010000014">
    <property type="protein sequence ID" value="KAF4104896.1"/>
    <property type="molecule type" value="Genomic_DNA"/>
</dbReference>
<evidence type="ECO:0000256" key="9">
    <source>
        <dbReference type="ARBA" id="ARBA00023136"/>
    </source>
</evidence>
<feature type="domain" description="Integrin alpha second immunoglobulin-like" evidence="15">
    <location>
        <begin position="651"/>
        <end position="794"/>
    </location>
</feature>
<keyword evidence="18" id="KW-1185">Reference proteome</keyword>
<dbReference type="Gene3D" id="2.60.40.1460">
    <property type="entry name" value="Integrin domains. Chain A, domain 2"/>
    <property type="match status" value="1"/>
</dbReference>
<keyword evidence="6 13" id="KW-0130">Cell adhesion</keyword>
<evidence type="ECO:0000256" key="10">
    <source>
        <dbReference type="ARBA" id="ARBA00023170"/>
    </source>
</evidence>
<dbReference type="SUPFAM" id="SSF69179">
    <property type="entry name" value="Integrin domains"/>
    <property type="match status" value="3"/>
</dbReference>
<dbReference type="InterPro" id="IPR048285">
    <property type="entry name" value="Integrin_alpha_Ig-like_2"/>
</dbReference>